<dbReference type="KEGG" id="sphh:SDAV_002242"/>
<dbReference type="Proteomes" id="UP000253689">
    <property type="component" value="Chromosome"/>
</dbReference>
<organism evidence="2 3">
    <name type="scientific">Spiroplasma phoeniceum P40</name>
    <dbReference type="NCBI Taxonomy" id="1276259"/>
    <lineage>
        <taxon>Bacteria</taxon>
        <taxon>Bacillati</taxon>
        <taxon>Mycoplasmatota</taxon>
        <taxon>Mollicutes</taxon>
        <taxon>Entomoplasmatales</taxon>
        <taxon>Spiroplasmataceae</taxon>
        <taxon>Spiroplasma</taxon>
    </lineage>
</organism>
<protein>
    <submittedName>
        <fullName evidence="2">Uncharacterized protein</fullName>
    </submittedName>
</protein>
<evidence type="ECO:0000313" key="2">
    <source>
        <dbReference type="EMBL" id="AXF97175.1"/>
    </source>
</evidence>
<sequence>MTYYLSYYNYSTHKATTVFKFKNSNTGNQEIWTFETPINIKLSENYWGKSLSARLIFFPGQIVNPNDSTQGMVSDKPIQLEPDKVSDTYGGTL</sequence>
<evidence type="ECO:0000256" key="1">
    <source>
        <dbReference type="SAM" id="MobiDB-lite"/>
    </source>
</evidence>
<keyword evidence="3" id="KW-1185">Reference proteome</keyword>
<accession>A0A345DSI4</accession>
<evidence type="ECO:0000313" key="3">
    <source>
        <dbReference type="Proteomes" id="UP000253689"/>
    </source>
</evidence>
<feature type="region of interest" description="Disordered" evidence="1">
    <location>
        <begin position="67"/>
        <end position="93"/>
    </location>
</feature>
<gene>
    <name evidence="2" type="ORF">SDAV_002242</name>
</gene>
<name>A0A345DSI4_9MOLU</name>
<dbReference type="EMBL" id="CP031088">
    <property type="protein sequence ID" value="AXF97175.1"/>
    <property type="molecule type" value="Genomic_DNA"/>
</dbReference>
<reference evidence="3" key="1">
    <citation type="submission" date="2018-07" db="EMBL/GenBank/DDBJ databases">
        <title>Complete Genome Sequence of Spiroplasma phoeniceum.</title>
        <authorList>
            <person name="Davis R.E."/>
            <person name="Shao J.Y."/>
            <person name="Zhao Y."/>
            <person name="Silver A."/>
            <person name="Stump z."/>
            <person name="Gasparich G."/>
        </authorList>
    </citation>
    <scope>NUCLEOTIDE SEQUENCE [LARGE SCALE GENOMIC DNA]</scope>
    <source>
        <strain evidence="3">P40</strain>
    </source>
</reference>
<dbReference type="AlphaFoldDB" id="A0A345DSI4"/>
<proteinExistence type="predicted"/>